<dbReference type="CDD" id="cd01647">
    <property type="entry name" value="RT_LTR"/>
    <property type="match status" value="1"/>
</dbReference>
<dbReference type="GO" id="GO:0003676">
    <property type="term" value="F:nucleic acid binding"/>
    <property type="evidence" value="ECO:0007669"/>
    <property type="project" value="InterPro"/>
</dbReference>
<dbReference type="FunFam" id="3.30.70.270:FF:000020">
    <property type="entry name" value="Transposon Tf2-6 polyprotein-like Protein"/>
    <property type="match status" value="1"/>
</dbReference>
<proteinExistence type="predicted"/>
<dbReference type="GO" id="GO:0004190">
    <property type="term" value="F:aspartic-type endopeptidase activity"/>
    <property type="evidence" value="ECO:0007669"/>
    <property type="project" value="InterPro"/>
</dbReference>
<dbReference type="InterPro" id="IPR001878">
    <property type="entry name" value="Znf_CCHC"/>
</dbReference>
<evidence type="ECO:0000256" key="1">
    <source>
        <dbReference type="ARBA" id="ARBA00022801"/>
    </source>
</evidence>
<dbReference type="PANTHER" id="PTHR37984">
    <property type="entry name" value="PROTEIN CBG26694"/>
    <property type="match status" value="1"/>
</dbReference>
<dbReference type="InterPro" id="IPR000477">
    <property type="entry name" value="RT_dom"/>
</dbReference>
<dbReference type="Gene3D" id="4.10.60.10">
    <property type="entry name" value="Zinc finger, CCHC-type"/>
    <property type="match status" value="1"/>
</dbReference>
<keyword evidence="1" id="KW-0378">Hydrolase</keyword>
<reference evidence="7" key="1">
    <citation type="submission" date="2022-11" db="UniProtKB">
        <authorList>
            <consortium name="EnsemblMetazoa"/>
        </authorList>
    </citation>
    <scope>IDENTIFICATION</scope>
</reference>
<evidence type="ECO:0000313" key="7">
    <source>
        <dbReference type="EnsemblMetazoa" id="XP_038046713.1"/>
    </source>
</evidence>
<keyword evidence="2" id="KW-0863">Zinc-finger</keyword>
<dbReference type="AlphaFoldDB" id="A0A913Z4F2"/>
<evidence type="ECO:0000259" key="6">
    <source>
        <dbReference type="PROSITE" id="PS50878"/>
    </source>
</evidence>
<organism evidence="7 8">
    <name type="scientific">Patiria miniata</name>
    <name type="common">Bat star</name>
    <name type="synonym">Asterina miniata</name>
    <dbReference type="NCBI Taxonomy" id="46514"/>
    <lineage>
        <taxon>Eukaryota</taxon>
        <taxon>Metazoa</taxon>
        <taxon>Echinodermata</taxon>
        <taxon>Eleutherozoa</taxon>
        <taxon>Asterozoa</taxon>
        <taxon>Asteroidea</taxon>
        <taxon>Valvatacea</taxon>
        <taxon>Valvatida</taxon>
        <taxon>Asterinidae</taxon>
        <taxon>Patiria</taxon>
    </lineage>
</organism>
<keyword evidence="8" id="KW-1185">Reference proteome</keyword>
<dbReference type="PANTHER" id="PTHR37984:SF10">
    <property type="entry name" value="RIBONUCLEASE H"/>
    <property type="match status" value="1"/>
</dbReference>
<dbReference type="PROSITE" id="PS50158">
    <property type="entry name" value="ZF_CCHC"/>
    <property type="match status" value="1"/>
</dbReference>
<sequence>MAAIIGKVDEFDEGKETFTCYLERLDQFFIANDIKDAKAVSVFLTVIGPKSYSLLKSMVSPDKVSDKSLEELKTLLKNHYSPQPLTIAERFKFHKRDQKPGESVNEYVVELKRLATTCKFGNFLKDALRDRLVCGLINTTCQKKLLTEKELSFDKALQLAVAFEMANKQAQELHIQPRASLEVKKMTAKQVFTPKRKPAPTAISGGPKSAQNQPGSGNCYRCTGQHSPRECPFKGATCYCCNKVGHISKACRKKRYQNQTPKDGKSSKSVKHVAADADSDESGDFLVYTISSVSSPAKGIAVTVDLAGSSVEMELDTRAAVSIISDKTYQQQFSSWTLEPSSVKLKTYGGESIEVRGKLTLPVTYERQTQTLPLYVVAGDKPALFGRNWLDKIKVNWPQIFRVQDTSGAAKDSPHVSQPAKDMAGLKEQYKTVFSEKGGPITEFKAHIHMIDNAKPVFCKARPVPYALKEKLEKELKRMQDEGIISKVERSEWASPIVPVPKPDGSLRLCCDYKVSINKLLDDTQYSLPNAEDLFATLEGGKIFTKIDLAQAYLQLELDAESKKFLAINTHLGLFQFNRLPFGVSSAPGIFQGVMDQILQGIEGVVCYLDDILISAPSEQKHSEILDEVLKRLERYNVRVKSQKCEWHKPSVEYLGHVVDAEGIHPTVEKLEAIKQAPSPTNIAELRSYLGLLNYYGKFIPNVSTLLHPLNELLRKDVKWKWTAACETAFQQTAFDSVNRCRLLQKIMDMTADLTLTQFIGVLLKNHRFFVGTVPQGKTLTDALDQSQHCYTVSHLKANNPAIKTQVCASWADQAGGVSPTT</sequence>
<evidence type="ECO:0008006" key="9">
    <source>
        <dbReference type="Google" id="ProtNLM"/>
    </source>
</evidence>
<dbReference type="RefSeq" id="XP_038046713.1">
    <property type="nucleotide sequence ID" value="XM_038190785.1"/>
</dbReference>
<dbReference type="InterPro" id="IPR043128">
    <property type="entry name" value="Rev_trsase/Diguanyl_cyclase"/>
</dbReference>
<feature type="domain" description="Reverse transcriptase" evidence="6">
    <location>
        <begin position="481"/>
        <end position="659"/>
    </location>
</feature>
<dbReference type="Gene3D" id="2.40.70.10">
    <property type="entry name" value="Acid Proteases"/>
    <property type="match status" value="1"/>
</dbReference>
<dbReference type="Pfam" id="PF00078">
    <property type="entry name" value="RVT_1"/>
    <property type="match status" value="1"/>
</dbReference>
<accession>A0A913Z4F2</accession>
<evidence type="ECO:0000259" key="4">
    <source>
        <dbReference type="PROSITE" id="PS50158"/>
    </source>
</evidence>
<dbReference type="GeneID" id="119720918"/>
<feature type="domain" description="Peptidase A2" evidence="5">
    <location>
        <begin position="311"/>
        <end position="389"/>
    </location>
</feature>
<dbReference type="GO" id="GO:0008270">
    <property type="term" value="F:zinc ion binding"/>
    <property type="evidence" value="ECO:0007669"/>
    <property type="project" value="UniProtKB-KW"/>
</dbReference>
<name>A0A913Z4F2_PATMI</name>
<dbReference type="Proteomes" id="UP000887568">
    <property type="component" value="Unplaced"/>
</dbReference>
<dbReference type="OMA" id="KSQKCEW"/>
<dbReference type="Gene3D" id="3.10.10.10">
    <property type="entry name" value="HIV Type 1 Reverse Transcriptase, subunit A, domain 1"/>
    <property type="match status" value="1"/>
</dbReference>
<dbReference type="Gene3D" id="3.30.70.270">
    <property type="match status" value="2"/>
</dbReference>
<evidence type="ECO:0000313" key="8">
    <source>
        <dbReference type="Proteomes" id="UP000887568"/>
    </source>
</evidence>
<dbReference type="SUPFAM" id="SSF56672">
    <property type="entry name" value="DNA/RNA polymerases"/>
    <property type="match status" value="1"/>
</dbReference>
<evidence type="ECO:0000259" key="5">
    <source>
        <dbReference type="PROSITE" id="PS50175"/>
    </source>
</evidence>
<dbReference type="PROSITE" id="PS50878">
    <property type="entry name" value="RT_POL"/>
    <property type="match status" value="1"/>
</dbReference>
<feature type="domain" description="CCHC-type" evidence="4">
    <location>
        <begin position="238"/>
        <end position="253"/>
    </location>
</feature>
<feature type="region of interest" description="Disordered" evidence="3">
    <location>
        <begin position="196"/>
        <end position="215"/>
    </location>
</feature>
<keyword evidence="2" id="KW-0862">Zinc</keyword>
<dbReference type="InterPro" id="IPR001995">
    <property type="entry name" value="Peptidase_A2_cat"/>
</dbReference>
<dbReference type="EnsemblMetazoa" id="XM_038190785.1">
    <property type="protein sequence ID" value="XP_038046713.1"/>
    <property type="gene ID" value="LOC119720918"/>
</dbReference>
<protein>
    <recommendedName>
        <fullName evidence="9">Reverse transcriptase domain-containing protein</fullName>
    </recommendedName>
</protein>
<dbReference type="InterPro" id="IPR050951">
    <property type="entry name" value="Retrovirus_Pol_polyprotein"/>
</dbReference>
<feature type="region of interest" description="Disordered" evidence="3">
    <location>
        <begin position="255"/>
        <end position="275"/>
    </location>
</feature>
<evidence type="ECO:0000256" key="2">
    <source>
        <dbReference type="PROSITE-ProRule" id="PRU00047"/>
    </source>
</evidence>
<evidence type="ECO:0000256" key="3">
    <source>
        <dbReference type="SAM" id="MobiDB-lite"/>
    </source>
</evidence>
<dbReference type="SUPFAM" id="SSF50630">
    <property type="entry name" value="Acid proteases"/>
    <property type="match status" value="1"/>
</dbReference>
<dbReference type="InterPro" id="IPR043502">
    <property type="entry name" value="DNA/RNA_pol_sf"/>
</dbReference>
<dbReference type="PROSITE" id="PS50175">
    <property type="entry name" value="ASP_PROT_RETROV"/>
    <property type="match status" value="1"/>
</dbReference>
<dbReference type="GO" id="GO:0006508">
    <property type="term" value="P:proteolysis"/>
    <property type="evidence" value="ECO:0007669"/>
    <property type="project" value="InterPro"/>
</dbReference>
<keyword evidence="2" id="KW-0479">Metal-binding</keyword>
<dbReference type="InterPro" id="IPR021109">
    <property type="entry name" value="Peptidase_aspartic_dom_sf"/>
</dbReference>
<dbReference type="OrthoDB" id="775972at2759"/>